<dbReference type="Proteomes" id="UP000179860">
    <property type="component" value="Chromosome 1"/>
</dbReference>
<reference evidence="1" key="2">
    <citation type="submission" date="2021-06" db="EMBL/GenBank/DDBJ databases">
        <authorList>
            <person name="Rogers T.H."/>
            <person name="Ramsay J.P."/>
            <person name="Wang P."/>
            <person name="Terpolilli J."/>
        </authorList>
    </citation>
    <scope>NUCLEOTIDE SEQUENCE [LARGE SCALE GENOMIC DNA]</scope>
    <source>
        <strain evidence="1">WSM5005</strain>
    </source>
</reference>
<dbReference type="RefSeq" id="WP_051374452.1">
    <property type="nucleotide sequence ID" value="NZ_CP017561.2"/>
</dbReference>
<organism evidence="1 2">
    <name type="scientific">Paraburkholderia sprentiae WSM5005</name>
    <dbReference type="NCBI Taxonomy" id="754502"/>
    <lineage>
        <taxon>Bacteria</taxon>
        <taxon>Pseudomonadati</taxon>
        <taxon>Pseudomonadota</taxon>
        <taxon>Betaproteobacteria</taxon>
        <taxon>Burkholderiales</taxon>
        <taxon>Burkholderiaceae</taxon>
        <taxon>Paraburkholderia</taxon>
    </lineage>
</organism>
<dbReference type="AlphaFoldDB" id="A0A1I9YIJ1"/>
<dbReference type="Pfam" id="PF22397">
    <property type="entry name" value="NADAR-DarT1"/>
    <property type="match status" value="1"/>
</dbReference>
<dbReference type="KEGG" id="pspw:BJG93_12480"/>
<sequence length="229" mass="25457">MATRPVFVPCTSHIGVREVTVDFQWFAGMALSQAQKSIASLHAHAAEDGLHDLLEISSKSPDEDGVALSAFNLSFTTLKYSRTFSVEMAFQASKVFERGGPYKDLLETDSRTAKRDERLKASGRLVKFIFMQSEFPLQPTTYFYDWLYINALAKNRHLWGTLKKAGGFTDIAFNPAKSLNCQAFSAALFVSLEHAGKLDEALASPQSFLDATRDAYCAPERDQAPHSLF</sequence>
<reference evidence="1" key="1">
    <citation type="submission" date="2016-09" db="EMBL/GenBank/DDBJ databases">
        <title>The Complete Genome of Burkholderia sprentiae wsm5005.</title>
        <authorList>
            <person name="De Meyer S."/>
            <person name="Wang P."/>
            <person name="Terpolilli J."/>
        </authorList>
    </citation>
    <scope>NUCLEOTIDE SEQUENCE [LARGE SCALE GENOMIC DNA]</scope>
    <source>
        <strain evidence="1">WSM5005</strain>
    </source>
</reference>
<protein>
    <submittedName>
        <fullName evidence="1">Uncharacterized protein</fullName>
    </submittedName>
</protein>
<accession>A0A1I9YIJ1</accession>
<dbReference type="OrthoDB" id="3255715at2"/>
<name>A0A1I9YIJ1_9BURK</name>
<gene>
    <name evidence="1" type="ORF">BJG93_12480</name>
</gene>
<keyword evidence="2" id="KW-1185">Reference proteome</keyword>
<evidence type="ECO:0000313" key="1">
    <source>
        <dbReference type="EMBL" id="APA86124.1"/>
    </source>
</evidence>
<dbReference type="InterPro" id="IPR053913">
    <property type="entry name" value="NADAR-DarT1"/>
</dbReference>
<dbReference type="EMBL" id="CP017561">
    <property type="protein sequence ID" value="APA86124.1"/>
    <property type="molecule type" value="Genomic_DNA"/>
</dbReference>
<dbReference type="STRING" id="754502.BJG93_12480"/>
<evidence type="ECO:0000313" key="2">
    <source>
        <dbReference type="Proteomes" id="UP000179860"/>
    </source>
</evidence>
<proteinExistence type="predicted"/>